<comment type="caution">
    <text evidence="1">The sequence shown here is derived from an EMBL/GenBank/DDBJ whole genome shotgun (WGS) entry which is preliminary data.</text>
</comment>
<evidence type="ECO:0000313" key="2">
    <source>
        <dbReference type="Proteomes" id="UP001176806"/>
    </source>
</evidence>
<proteinExistence type="predicted"/>
<keyword evidence="2" id="KW-1185">Reference proteome</keyword>
<accession>A0ABT8WHJ0</accession>
<gene>
    <name evidence="1" type="ORF">Q4Q40_00235</name>
</gene>
<evidence type="ECO:0000313" key="1">
    <source>
        <dbReference type="EMBL" id="MDO5972595.1"/>
    </source>
</evidence>
<organism evidence="1 2">
    <name type="scientific">Flavivirga jejuensis</name>
    <dbReference type="NCBI Taxonomy" id="870487"/>
    <lineage>
        <taxon>Bacteria</taxon>
        <taxon>Pseudomonadati</taxon>
        <taxon>Bacteroidota</taxon>
        <taxon>Flavobacteriia</taxon>
        <taxon>Flavobacteriales</taxon>
        <taxon>Flavobacteriaceae</taxon>
        <taxon>Flavivirga</taxon>
    </lineage>
</organism>
<dbReference type="Proteomes" id="UP001176806">
    <property type="component" value="Unassembled WGS sequence"/>
</dbReference>
<dbReference type="RefSeq" id="WP_303299660.1">
    <property type="nucleotide sequence ID" value="NZ_BAABDA010000042.1"/>
</dbReference>
<sequence>MTIEKPSYVLAEVTCVKNDCNETFSVIISSIYTVVDRPVGEIDFNISKQNEIAETNRIDDYVVIKCSCGHSQRVYLKLKQKNEKLI</sequence>
<dbReference type="EMBL" id="JAUOEL010000001">
    <property type="protein sequence ID" value="MDO5972595.1"/>
    <property type="molecule type" value="Genomic_DNA"/>
</dbReference>
<protein>
    <submittedName>
        <fullName evidence="1">Uncharacterized protein</fullName>
    </submittedName>
</protein>
<name>A0ABT8WHJ0_9FLAO</name>
<reference evidence="1" key="1">
    <citation type="submission" date="2023-07" db="EMBL/GenBank/DDBJ databases">
        <title>Two novel species in the genus Flavivirga.</title>
        <authorList>
            <person name="Kwon K."/>
        </authorList>
    </citation>
    <scope>NUCLEOTIDE SEQUENCE</scope>
    <source>
        <strain evidence="1">KACC 14158</strain>
    </source>
</reference>